<keyword evidence="1" id="KW-0812">Transmembrane</keyword>
<feature type="transmembrane region" description="Helical" evidence="1">
    <location>
        <begin position="20"/>
        <end position="43"/>
    </location>
</feature>
<evidence type="ECO:0000313" key="2">
    <source>
        <dbReference type="EMBL" id="SQB32940.1"/>
    </source>
</evidence>
<dbReference type="Proteomes" id="UP000250223">
    <property type="component" value="Unassembled WGS sequence"/>
</dbReference>
<accession>A0A2X2Y351</accession>
<proteinExistence type="predicted"/>
<evidence type="ECO:0000256" key="1">
    <source>
        <dbReference type="SAM" id="Phobius"/>
    </source>
</evidence>
<organism evidence="2 3">
    <name type="scientific">Clostridium cochlearium</name>
    <dbReference type="NCBI Taxonomy" id="1494"/>
    <lineage>
        <taxon>Bacteria</taxon>
        <taxon>Bacillati</taxon>
        <taxon>Bacillota</taxon>
        <taxon>Clostridia</taxon>
        <taxon>Eubacteriales</taxon>
        <taxon>Clostridiaceae</taxon>
        <taxon>Clostridium</taxon>
    </lineage>
</organism>
<reference evidence="2 3" key="1">
    <citation type="submission" date="2018-06" db="EMBL/GenBank/DDBJ databases">
        <authorList>
            <consortium name="Pathogen Informatics"/>
            <person name="Doyle S."/>
        </authorList>
    </citation>
    <scope>NUCLEOTIDE SEQUENCE [LARGE SCALE GENOMIC DNA]</scope>
    <source>
        <strain evidence="2 3">NCTC13028</strain>
    </source>
</reference>
<gene>
    <name evidence="2" type="ORF">NCTC13028_00078</name>
</gene>
<name>A0A2X2Y351_CLOCO</name>
<keyword evidence="1" id="KW-1133">Transmembrane helix</keyword>
<dbReference type="RefSeq" id="WP_096635575.1">
    <property type="nucleotide sequence ID" value="NZ_JBCECZ010000064.1"/>
</dbReference>
<dbReference type="EMBL" id="UAWC01000001">
    <property type="protein sequence ID" value="SQB32940.1"/>
    <property type="molecule type" value="Genomic_DNA"/>
</dbReference>
<dbReference type="AlphaFoldDB" id="A0A2X2Y351"/>
<keyword evidence="1" id="KW-0472">Membrane</keyword>
<sequence>MNCIENKTEYIKFLGYLLKSFLILLIFGEVLPKLLDYILFIYLRQKNIHNDSILVQNILSRNGNILKNYIYIFHEFLKI</sequence>
<protein>
    <submittedName>
        <fullName evidence="2">Uncharacterized protein</fullName>
    </submittedName>
</protein>
<evidence type="ECO:0000313" key="3">
    <source>
        <dbReference type="Proteomes" id="UP000250223"/>
    </source>
</evidence>